<dbReference type="Pfam" id="PF01738">
    <property type="entry name" value="DLH"/>
    <property type="match status" value="1"/>
</dbReference>
<evidence type="ECO:0000259" key="1">
    <source>
        <dbReference type="Pfam" id="PF01738"/>
    </source>
</evidence>
<reference evidence="2 3" key="1">
    <citation type="submission" date="2017-09" db="EMBL/GenBank/DDBJ databases">
        <title>Large-scale bioinformatics analysis of Bacillus genomes uncovers conserved roles of natural products in bacterial physiology.</title>
        <authorList>
            <consortium name="Agbiome Team Llc"/>
            <person name="Bleich R.M."/>
            <person name="Grubbs K.J."/>
            <person name="Santa Maria K.C."/>
            <person name="Allen S.E."/>
            <person name="Farag S."/>
            <person name="Shank E.A."/>
            <person name="Bowers A."/>
        </authorList>
    </citation>
    <scope>NUCLEOTIDE SEQUENCE [LARGE SCALE GENOMIC DNA]</scope>
    <source>
        <strain evidence="2 3">AFS065400</strain>
    </source>
</reference>
<dbReference type="InterPro" id="IPR051411">
    <property type="entry name" value="Polyketide_trans_af380"/>
</dbReference>
<dbReference type="PANTHER" id="PTHR47751:SF1">
    <property type="entry name" value="SUPERFAMILY HYDROLASE, PUTATIVE (AFU_ORTHOLOGUE AFUA_2G16580)-RELATED"/>
    <property type="match status" value="1"/>
</dbReference>
<protein>
    <submittedName>
        <fullName evidence="2">Alpha/beta hydrolase</fullName>
    </submittedName>
</protein>
<sequence length="303" mass="33495">MRQNVKFKNNELLLAGHLYVPAEFDETKKYPAIIVSHPGGGVKEQAAGLYANKLSELGFITLAFDASNQGESEGTPRYFEDPYARTEDMRAAVDYVTTLSYVDNDKIGALGICAGGGYTVAAAQTDRRMKAVATVSMVDIGSLFTEGIGRAIPAEDQIKFLEQVSGQRTNEANGVDTYYISYVPEELDESMTGTMAEGHEYYVQERGRHENAPNRLVFTSFAKIATYSPFSHINKFLTQPLLIIAGSDADTRYFSEEVVEEAASKNKELFIVDGATHVALYDVPEYVNPAIEKLDTFFKENLK</sequence>
<dbReference type="RefSeq" id="WP_043938288.1">
    <property type="nucleotide sequence ID" value="NZ_JAIUXV010000011.1"/>
</dbReference>
<proteinExistence type="predicted"/>
<dbReference type="Gene3D" id="3.40.50.1820">
    <property type="entry name" value="alpha/beta hydrolase"/>
    <property type="match status" value="1"/>
</dbReference>
<evidence type="ECO:0000313" key="2">
    <source>
        <dbReference type="EMBL" id="PFT36302.1"/>
    </source>
</evidence>
<dbReference type="EMBL" id="NVCO01000123">
    <property type="protein sequence ID" value="PFT36302.1"/>
    <property type="molecule type" value="Genomic_DNA"/>
</dbReference>
<dbReference type="InterPro" id="IPR029058">
    <property type="entry name" value="AB_hydrolase_fold"/>
</dbReference>
<comment type="caution">
    <text evidence="2">The sequence shown here is derived from an EMBL/GenBank/DDBJ whole genome shotgun (WGS) entry which is preliminary data.</text>
</comment>
<dbReference type="SUPFAM" id="SSF53474">
    <property type="entry name" value="alpha/beta-Hydrolases"/>
    <property type="match status" value="1"/>
</dbReference>
<dbReference type="InterPro" id="IPR002925">
    <property type="entry name" value="Dienelactn_hydro"/>
</dbReference>
<feature type="domain" description="Dienelactone hydrolase" evidence="1">
    <location>
        <begin position="27"/>
        <end position="133"/>
    </location>
</feature>
<dbReference type="AlphaFoldDB" id="A0A9X7AGV0"/>
<evidence type="ECO:0000313" key="3">
    <source>
        <dbReference type="Proteomes" id="UP000226106"/>
    </source>
</evidence>
<name>A0A9X7AGV0_BACTU</name>
<dbReference type="PANTHER" id="PTHR47751">
    <property type="entry name" value="SUPERFAMILY HYDROLASE, PUTATIVE (AFU_ORTHOLOGUE AFUA_2G16580)-RELATED"/>
    <property type="match status" value="1"/>
</dbReference>
<gene>
    <name evidence="2" type="ORF">COK72_30755</name>
</gene>
<dbReference type="GO" id="GO:0016787">
    <property type="term" value="F:hydrolase activity"/>
    <property type="evidence" value="ECO:0007669"/>
    <property type="project" value="UniProtKB-KW"/>
</dbReference>
<dbReference type="Proteomes" id="UP000226106">
    <property type="component" value="Unassembled WGS sequence"/>
</dbReference>
<organism evidence="2 3">
    <name type="scientific">Bacillus thuringiensis</name>
    <dbReference type="NCBI Taxonomy" id="1428"/>
    <lineage>
        <taxon>Bacteria</taxon>
        <taxon>Bacillati</taxon>
        <taxon>Bacillota</taxon>
        <taxon>Bacilli</taxon>
        <taxon>Bacillales</taxon>
        <taxon>Bacillaceae</taxon>
        <taxon>Bacillus</taxon>
        <taxon>Bacillus cereus group</taxon>
    </lineage>
</organism>
<dbReference type="Gene3D" id="1.10.10.800">
    <property type="match status" value="1"/>
</dbReference>
<keyword evidence="2" id="KW-0378">Hydrolase</keyword>
<accession>A0A9X7AGV0</accession>